<evidence type="ECO:0000313" key="4">
    <source>
        <dbReference type="Proteomes" id="UP000289372"/>
    </source>
</evidence>
<reference evidence="2 4" key="2">
    <citation type="submission" date="2018-02" db="EMBL/GenBank/DDBJ databases">
        <title>Characterization of Xanthomonas diversity in transplant houses and field plants.</title>
        <authorList>
            <person name="Abrahamian P."/>
            <person name="Timilsina S."/>
            <person name="Minsavage G.V."/>
            <person name="Goss E.M."/>
            <person name="Jones J.B."/>
            <person name="Vallad G.E."/>
        </authorList>
    </citation>
    <scope>NUCLEOTIDE SEQUENCE [LARGE SCALE GENOMIC DNA]</scope>
    <source>
        <strain evidence="2 4">GEV2132</strain>
    </source>
</reference>
<organism evidence="2 4">
    <name type="scientific">Xanthomonas perforans</name>
    <dbReference type="NCBI Taxonomy" id="442694"/>
    <lineage>
        <taxon>Bacteria</taxon>
        <taxon>Pseudomonadati</taxon>
        <taxon>Pseudomonadota</taxon>
        <taxon>Gammaproteobacteria</taxon>
        <taxon>Lysobacterales</taxon>
        <taxon>Lysobacteraceae</taxon>
        <taxon>Xanthomonas</taxon>
    </lineage>
</organism>
<dbReference type="KEGG" id="xpe:BJD13_11050"/>
<dbReference type="EMBL" id="PUUL01000033">
    <property type="protein sequence ID" value="RXD55214.1"/>
    <property type="molecule type" value="Genomic_DNA"/>
</dbReference>
<reference evidence="1 3" key="1">
    <citation type="submission" date="2015-02" db="EMBL/GenBank/DDBJ databases">
        <title>Whole genome sequencing of multiple isolates of three species of pepper and tomato-infecting xanthomonads reveals genetic diversity in field strains and pinpoints effectors responsible for host specificity.</title>
        <authorList>
            <person name="Schwartz A."/>
            <person name="Dahlbeck D."/>
            <person name="Staskawicz B."/>
            <person name="Bart R."/>
            <person name="Potnis N."/>
            <person name="Minsavage G."/>
            <person name="Timilsina S."/>
            <person name="Goss E."/>
            <person name="Jones J."/>
            <person name="Vallad G."/>
            <person name="Barak J."/>
            <person name="Miller S."/>
            <person name="Ritchie D."/>
            <person name="Martins J.Jr."/>
            <person name="Patane J.S."/>
            <person name="Setubal J.C."/>
        </authorList>
    </citation>
    <scope>NUCLEOTIDE SEQUENCE [LARGE SCALE GENOMIC DNA]</scope>
    <source>
        <strain evidence="1 3">Xp3-15</strain>
    </source>
</reference>
<evidence type="ECO:0000313" key="1">
    <source>
        <dbReference type="EMBL" id="KLC05496.1"/>
    </source>
</evidence>
<comment type="caution">
    <text evidence="2">The sequence shown here is derived from an EMBL/GenBank/DDBJ whole genome shotgun (WGS) entry which is preliminary data.</text>
</comment>
<protein>
    <submittedName>
        <fullName evidence="2">Uncharacterized protein</fullName>
    </submittedName>
</protein>
<keyword evidence="3" id="KW-1185">Reference proteome</keyword>
<evidence type="ECO:0000313" key="3">
    <source>
        <dbReference type="Proteomes" id="UP000035369"/>
    </source>
</evidence>
<evidence type="ECO:0000313" key="2">
    <source>
        <dbReference type="EMBL" id="RXD55214.1"/>
    </source>
</evidence>
<accession>A0AAQ0YYT8</accession>
<dbReference type="Proteomes" id="UP000289372">
    <property type="component" value="Unassembled WGS sequence"/>
</dbReference>
<sequence>MTTRQSPFDAAIQPVTAANSAVWHAIAGFRYMREAGDAGGPFELILDGDDIATEPFPVLA</sequence>
<proteinExistence type="predicted"/>
<dbReference type="EMBL" id="JZUY01000040">
    <property type="protein sequence ID" value="KLC05496.1"/>
    <property type="molecule type" value="Genomic_DNA"/>
</dbReference>
<gene>
    <name evidence="2" type="ORF">DB769_06875</name>
    <name evidence="1" type="ORF">XP315_10955</name>
</gene>
<name>A0AAQ0YYT8_XANPE</name>
<dbReference type="AlphaFoldDB" id="A0AAQ0YYT8"/>
<dbReference type="Proteomes" id="UP000035369">
    <property type="component" value="Unassembled WGS sequence"/>
</dbReference>